<evidence type="ECO:0000313" key="2">
    <source>
        <dbReference type="Proteomes" id="UP000002748"/>
    </source>
</evidence>
<dbReference type="GeneID" id="25989444"/>
<dbReference type="Proteomes" id="UP000002748">
    <property type="component" value="Unassembled WGS sequence"/>
</dbReference>
<comment type="caution">
    <text evidence="1">The sequence shown here is derived from an EMBL/GenBank/DDBJ whole genome shotgun (WGS) entry which is preliminary data.</text>
</comment>
<gene>
    <name evidence="1" type="ORF">A1Q1_05932</name>
</gene>
<organism evidence="1 2">
    <name type="scientific">Trichosporon asahii var. asahii (strain ATCC 90039 / CBS 2479 / JCM 2466 / KCTC 7840 / NBRC 103889/ NCYC 2677 / UAMH 7654)</name>
    <name type="common">Yeast</name>
    <dbReference type="NCBI Taxonomy" id="1186058"/>
    <lineage>
        <taxon>Eukaryota</taxon>
        <taxon>Fungi</taxon>
        <taxon>Dikarya</taxon>
        <taxon>Basidiomycota</taxon>
        <taxon>Agaricomycotina</taxon>
        <taxon>Tremellomycetes</taxon>
        <taxon>Trichosporonales</taxon>
        <taxon>Trichosporonaceae</taxon>
        <taxon>Trichosporon</taxon>
    </lineage>
</organism>
<reference evidence="1 2" key="1">
    <citation type="journal article" date="2012" name="Eukaryot. Cell">
        <title>Draft genome sequence of CBS 2479, the standard type strain of Trichosporon asahii.</title>
        <authorList>
            <person name="Yang R.Y."/>
            <person name="Li H.T."/>
            <person name="Zhu H."/>
            <person name="Zhou G.P."/>
            <person name="Wang M."/>
            <person name="Wang L."/>
        </authorList>
    </citation>
    <scope>NUCLEOTIDE SEQUENCE [LARGE SCALE GENOMIC DNA]</scope>
    <source>
        <strain evidence="2">ATCC 90039 / CBS 2479 / JCM 2466 / KCTC 7840 / NCYC 2677 / UAMH 7654</strain>
    </source>
</reference>
<sequence>MELSNSPESKQSAASQVWGIGHLREAILDDCAELFTSPVQKSQFFRRCISRLDKASVRECARHTHASATLDQFPWDCPDSDRLRWYAMGVKRLNVGGALPMCHDWTLAALLKQFPNMDEVDFPTDRKYHRHTTLYRLGHSECCVPGVHNFITRISISPANLPRDMFFAPSQDELAHAHHYDVIVTPDVFDMDTFVAGNMPDTNIMRVLANWELPPILDQPIRWLSFETSDGMMDANLWINVFRVRKHHNIPILGIDTGSTPQYVNYFNVLSGAVGSDLRWVRLHEVEMDLGAVFDVFTAETYPNLEKMEVFIEPGGDFGEPFTQPIPPNLKKIRIELSVYTFTLNQPESRGLFPEDRLPLKTLRRLKEETGPDSEITVRVITNYGTEGPKLQALVNEAVA</sequence>
<dbReference type="EMBL" id="ALBS01000323">
    <property type="protein sequence ID" value="EJT45595.1"/>
    <property type="molecule type" value="Genomic_DNA"/>
</dbReference>
<protein>
    <submittedName>
        <fullName evidence="1">Uncharacterized protein</fullName>
    </submittedName>
</protein>
<dbReference type="KEGG" id="tasa:A1Q1_05932"/>
<dbReference type="AlphaFoldDB" id="J4U673"/>
<name>J4U673_TRIAS</name>
<evidence type="ECO:0000313" key="1">
    <source>
        <dbReference type="EMBL" id="EJT45595.1"/>
    </source>
</evidence>
<accession>J4U673</accession>
<dbReference type="VEuPathDB" id="FungiDB:A1Q1_05932"/>
<dbReference type="RefSeq" id="XP_014176616.1">
    <property type="nucleotide sequence ID" value="XM_014321141.1"/>
</dbReference>
<dbReference type="HOGENOM" id="CLU_047748_0_0_1"/>
<proteinExistence type="predicted"/>